<keyword evidence="9 13" id="KW-0227">DNA damage</keyword>
<keyword evidence="5 13" id="KW-0963">Cytoplasm</keyword>
<dbReference type="FunFam" id="1.10.150.870:FF:000002">
    <property type="entry name" value="Error-prone DNA polymerase"/>
    <property type="match status" value="1"/>
</dbReference>
<dbReference type="NCBIfam" id="TIGR00594">
    <property type="entry name" value="polc"/>
    <property type="match status" value="1"/>
</dbReference>
<dbReference type="InterPro" id="IPR016195">
    <property type="entry name" value="Pol/histidinol_Pase-like"/>
</dbReference>
<comment type="function">
    <text evidence="13">DNA polymerase involved in damage-induced mutagenesis and translesion synthesis (TLS). It is not the major replicative DNA polymerase.</text>
</comment>
<evidence type="ECO:0000256" key="5">
    <source>
        <dbReference type="ARBA" id="ARBA00022490"/>
    </source>
</evidence>
<dbReference type="GO" id="GO:0008408">
    <property type="term" value="F:3'-5' exonuclease activity"/>
    <property type="evidence" value="ECO:0007669"/>
    <property type="project" value="InterPro"/>
</dbReference>
<dbReference type="GO" id="GO:0006260">
    <property type="term" value="P:DNA replication"/>
    <property type="evidence" value="ECO:0007669"/>
    <property type="project" value="UniProtKB-KW"/>
</dbReference>
<dbReference type="EC" id="2.7.7.7" evidence="3 13"/>
<comment type="caution">
    <text evidence="16">The sequence shown here is derived from an EMBL/GenBank/DDBJ whole genome shotgun (WGS) entry which is preliminary data.</text>
</comment>
<reference evidence="16 17" key="1">
    <citation type="submission" date="2019-08" db="EMBL/GenBank/DDBJ databases">
        <title>Aureimonas fodiniaquatilis sp. nov., isolated from a coal mine wastewater.</title>
        <authorList>
            <person name="Kim W."/>
        </authorList>
    </citation>
    <scope>NUCLEOTIDE SEQUENCE [LARGE SCALE GENOMIC DNA]</scope>
    <source>
        <strain evidence="16 17">CAU 1482</strain>
    </source>
</reference>
<feature type="domain" description="Polymerase/histidinol phosphatase N-terminal" evidence="15">
    <location>
        <begin position="6"/>
        <end position="73"/>
    </location>
</feature>
<evidence type="ECO:0000256" key="8">
    <source>
        <dbReference type="ARBA" id="ARBA00022705"/>
    </source>
</evidence>
<keyword evidence="7 13" id="KW-0548">Nucleotidyltransferase</keyword>
<dbReference type="InterPro" id="IPR023073">
    <property type="entry name" value="DnaE2"/>
</dbReference>
<dbReference type="GO" id="GO:0009432">
    <property type="term" value="P:SOS response"/>
    <property type="evidence" value="ECO:0007669"/>
    <property type="project" value="UniProtKB-ARBA"/>
</dbReference>
<evidence type="ECO:0000256" key="10">
    <source>
        <dbReference type="ARBA" id="ARBA00022932"/>
    </source>
</evidence>
<dbReference type="HAMAP" id="MF_01902">
    <property type="entry name" value="DNApol_error_prone"/>
    <property type="match status" value="1"/>
</dbReference>
<gene>
    <name evidence="16" type="primary">dnaE</name>
    <name evidence="13" type="synonym">dnaE2</name>
    <name evidence="16" type="ORF">FPY71_12630</name>
</gene>
<keyword evidence="8 13" id="KW-0235">DNA replication</keyword>
<dbReference type="CDD" id="cd04485">
    <property type="entry name" value="DnaE_OBF"/>
    <property type="match status" value="1"/>
</dbReference>
<dbReference type="InterPro" id="IPR011708">
    <property type="entry name" value="DNA_pol3_alpha_NTPase_dom"/>
</dbReference>
<organism evidence="16 17">
    <name type="scientific">Aureimonas fodinaquatilis</name>
    <dbReference type="NCBI Taxonomy" id="2565783"/>
    <lineage>
        <taxon>Bacteria</taxon>
        <taxon>Pseudomonadati</taxon>
        <taxon>Pseudomonadota</taxon>
        <taxon>Alphaproteobacteria</taxon>
        <taxon>Hyphomicrobiales</taxon>
        <taxon>Aurantimonadaceae</taxon>
        <taxon>Aureimonas</taxon>
    </lineage>
</organism>
<dbReference type="Pfam" id="PF17657">
    <property type="entry name" value="DNA_pol3_finger"/>
    <property type="match status" value="1"/>
</dbReference>
<protein>
    <recommendedName>
        <fullName evidence="4 13">Error-prone DNA polymerase</fullName>
        <ecNumber evidence="3 13">2.7.7.7</ecNumber>
    </recommendedName>
</protein>
<evidence type="ECO:0000313" key="16">
    <source>
        <dbReference type="EMBL" id="KAA0969806.1"/>
    </source>
</evidence>
<evidence type="ECO:0000313" key="17">
    <source>
        <dbReference type="Proteomes" id="UP000324738"/>
    </source>
</evidence>
<evidence type="ECO:0000256" key="6">
    <source>
        <dbReference type="ARBA" id="ARBA00022679"/>
    </source>
</evidence>
<evidence type="ECO:0000256" key="2">
    <source>
        <dbReference type="ARBA" id="ARBA00007391"/>
    </source>
</evidence>
<dbReference type="Pfam" id="PF14579">
    <property type="entry name" value="HHH_6"/>
    <property type="match status" value="1"/>
</dbReference>
<dbReference type="InterPro" id="IPR004805">
    <property type="entry name" value="DnaE2/DnaE/PolC"/>
</dbReference>
<dbReference type="NCBIfam" id="NF004225">
    <property type="entry name" value="PRK05672.1"/>
    <property type="match status" value="1"/>
</dbReference>
<dbReference type="InterPro" id="IPR004013">
    <property type="entry name" value="PHP_dom"/>
</dbReference>
<keyword evidence="6 13" id="KW-0808">Transferase</keyword>
<dbReference type="GO" id="GO:0006281">
    <property type="term" value="P:DNA repair"/>
    <property type="evidence" value="ECO:0007669"/>
    <property type="project" value="UniProtKB-UniRule"/>
</dbReference>
<evidence type="ECO:0000256" key="1">
    <source>
        <dbReference type="ARBA" id="ARBA00004496"/>
    </source>
</evidence>
<dbReference type="InterPro" id="IPR003141">
    <property type="entry name" value="Pol/His_phosphatase_N"/>
</dbReference>
<sequence length="1094" mass="121950">MQKGFCEIGVSSAFSFLRGASSPSELVAAASALGLGGIGLADRNTVAGVVRAYQTARDTGMAFRPGARLVFADGTADILAYPRNRAGWGHLCRLLSLGNLRTKKGDCQLFLADLLQWGGDMQLALLCPDGLALPDWQTVARPVKVTLAALMNTFPGSVWLAGSVRHDGQDQRRLARAASLAAEVQVPFLATNDVYYHIQERRMLQDVVTAIREHVTLQEAGFLLARNAQRRLCATAEMDFLFREYPHAVDESRRFFAPLNFDLKSLHYEYPDEGLKLNRSPAEELFRLAREGAYWRYPNGVPDNIWREIDREMAIIIELQYEPYFLTVHRIMEAARRMNILCQGRGSAANSTICYCMGITAVPPEDGKTLFERFISPERGEPPDIDIDFEHERRDDIINWIYEEYGRENAAITATVISYRSRSAGREVGKVFGLSEDALSALSASVWGTSHSAPGEWEAQAAGLSTQDATTTNILHFASELAGFPRHLSQHVGGFVLTRGRVDEVVPIMNTGSKGRLIVEWDKDDLDELNILKIDILALGMLSCLHRSFDMLKQHYPEDFCGQELELGYFPKEPPDGPVWKMTHRADTLGVFQIESRAQMSMLPKLKPNEYYDLVIQVAIVRPGPIQGDMVHPYLKRRMAVEKVTYPKEELRAVLERTCGVPLFQEQAMQIAMVAAGFSGTKADGLRRAMATFKRTGEVGNFRDDMINGMLQNGYEQDFAERCFRQIEGFGEYGFPESHAASFAVLVYDSAWIKCHYPDVFAAALLNSQPLGFYAPAQIVRDAREHGVEVRPVCINSSQWDQTLEPTGFDATRIHRQHAEMAGAIRTSHAMRLGFRQVKGLSEAAMKLLVEERARRPFDSVREVWLRTGLPRATIARLADADAFHILGLGRRDALWAAEALDKQSAVEHLPLFVAMEADPVQDEPDAHLPPMPLGEEVVNDYRYLSLSLKAHPVSFLRPELVAQNVMPNSRLPQLPSGRRACVAGLVLIRQRPGSAKGVIFMTLEDETGIANVVVWPKTFEIFRAVVLGGRFLKVRGRVQSSHNVVHLVAEEIIDMTSMLGQLQQKGGRDSTPYRARNVGDGSRPVGVSVQNGR</sequence>
<keyword evidence="17" id="KW-1185">Reference proteome</keyword>
<evidence type="ECO:0000256" key="13">
    <source>
        <dbReference type="HAMAP-Rule" id="MF_01902"/>
    </source>
</evidence>
<dbReference type="EMBL" id="VTWH01000003">
    <property type="protein sequence ID" value="KAA0969806.1"/>
    <property type="molecule type" value="Genomic_DNA"/>
</dbReference>
<dbReference type="Pfam" id="PF07733">
    <property type="entry name" value="DNA_pol3_alpha"/>
    <property type="match status" value="1"/>
</dbReference>
<evidence type="ECO:0000256" key="4">
    <source>
        <dbReference type="ARBA" id="ARBA00017273"/>
    </source>
</evidence>
<dbReference type="Pfam" id="PF01336">
    <property type="entry name" value="tRNA_anti-codon"/>
    <property type="match status" value="1"/>
</dbReference>
<evidence type="ECO:0000256" key="14">
    <source>
        <dbReference type="SAM" id="MobiDB-lite"/>
    </source>
</evidence>
<evidence type="ECO:0000256" key="12">
    <source>
        <dbReference type="ARBA" id="ARBA00049244"/>
    </source>
</evidence>
<dbReference type="InterPro" id="IPR029460">
    <property type="entry name" value="DNAPol_HHH"/>
</dbReference>
<dbReference type="InterPro" id="IPR040982">
    <property type="entry name" value="DNA_pol3_finger"/>
</dbReference>
<keyword evidence="10 13" id="KW-0239">DNA-directed DNA polymerase</keyword>
<dbReference type="Pfam" id="PF02811">
    <property type="entry name" value="PHP"/>
    <property type="match status" value="1"/>
</dbReference>
<dbReference type="InterPro" id="IPR004365">
    <property type="entry name" value="NA-bd_OB_tRNA"/>
</dbReference>
<dbReference type="Proteomes" id="UP000324738">
    <property type="component" value="Unassembled WGS sequence"/>
</dbReference>
<dbReference type="PANTHER" id="PTHR32294:SF4">
    <property type="entry name" value="ERROR-PRONE DNA POLYMERASE"/>
    <property type="match status" value="1"/>
</dbReference>
<comment type="similarity">
    <text evidence="2 13">Belongs to the DNA polymerase type-C family. DnaE2 subfamily.</text>
</comment>
<name>A0A5B0DTN6_9HYPH</name>
<dbReference type="SUPFAM" id="SSF89550">
    <property type="entry name" value="PHP domain-like"/>
    <property type="match status" value="1"/>
</dbReference>
<evidence type="ECO:0000259" key="15">
    <source>
        <dbReference type="SMART" id="SM00481"/>
    </source>
</evidence>
<accession>A0A5B0DTN6</accession>
<evidence type="ECO:0000256" key="9">
    <source>
        <dbReference type="ARBA" id="ARBA00022763"/>
    </source>
</evidence>
<dbReference type="AlphaFoldDB" id="A0A5B0DTN6"/>
<evidence type="ECO:0000256" key="11">
    <source>
        <dbReference type="ARBA" id="ARBA00023204"/>
    </source>
</evidence>
<dbReference type="GO" id="GO:0005737">
    <property type="term" value="C:cytoplasm"/>
    <property type="evidence" value="ECO:0007669"/>
    <property type="project" value="UniProtKB-SubCell"/>
</dbReference>
<comment type="subcellular location">
    <subcellularLocation>
        <location evidence="1 13">Cytoplasm</location>
    </subcellularLocation>
</comment>
<dbReference type="GO" id="GO:0003676">
    <property type="term" value="F:nucleic acid binding"/>
    <property type="evidence" value="ECO:0007669"/>
    <property type="project" value="InterPro"/>
</dbReference>
<proteinExistence type="inferred from homology"/>
<evidence type="ECO:0000256" key="7">
    <source>
        <dbReference type="ARBA" id="ARBA00022695"/>
    </source>
</evidence>
<dbReference type="GO" id="GO:0003887">
    <property type="term" value="F:DNA-directed DNA polymerase activity"/>
    <property type="evidence" value="ECO:0007669"/>
    <property type="project" value="UniProtKB-UniRule"/>
</dbReference>
<dbReference type="CDD" id="cd07434">
    <property type="entry name" value="PHP_PolIIIA_DnaE2"/>
    <property type="match status" value="1"/>
</dbReference>
<dbReference type="Gene3D" id="3.20.20.140">
    <property type="entry name" value="Metal-dependent hydrolases"/>
    <property type="match status" value="1"/>
</dbReference>
<comment type="catalytic activity">
    <reaction evidence="12 13">
        <text>DNA(n) + a 2'-deoxyribonucleoside 5'-triphosphate = DNA(n+1) + diphosphate</text>
        <dbReference type="Rhea" id="RHEA:22508"/>
        <dbReference type="Rhea" id="RHEA-COMP:17339"/>
        <dbReference type="Rhea" id="RHEA-COMP:17340"/>
        <dbReference type="ChEBI" id="CHEBI:33019"/>
        <dbReference type="ChEBI" id="CHEBI:61560"/>
        <dbReference type="ChEBI" id="CHEBI:173112"/>
        <dbReference type="EC" id="2.7.7.7"/>
    </reaction>
</comment>
<dbReference type="PANTHER" id="PTHR32294">
    <property type="entry name" value="DNA POLYMERASE III SUBUNIT ALPHA"/>
    <property type="match status" value="1"/>
</dbReference>
<dbReference type="Gene3D" id="1.10.150.870">
    <property type="match status" value="1"/>
</dbReference>
<dbReference type="SMART" id="SM00481">
    <property type="entry name" value="POLIIIAc"/>
    <property type="match status" value="1"/>
</dbReference>
<feature type="region of interest" description="Disordered" evidence="14">
    <location>
        <begin position="1064"/>
        <end position="1094"/>
    </location>
</feature>
<keyword evidence="11 13" id="KW-0234">DNA repair</keyword>
<dbReference type="OrthoDB" id="9803237at2"/>
<evidence type="ECO:0000256" key="3">
    <source>
        <dbReference type="ARBA" id="ARBA00012417"/>
    </source>
</evidence>